<dbReference type="InterPro" id="IPR037066">
    <property type="entry name" value="Plug_dom_sf"/>
</dbReference>
<evidence type="ECO:0000256" key="10">
    <source>
        <dbReference type="PROSITE-ProRule" id="PRU01360"/>
    </source>
</evidence>
<evidence type="ECO:0000313" key="15">
    <source>
        <dbReference type="EMBL" id="PAU94984.1"/>
    </source>
</evidence>
<comment type="subcellular location">
    <subcellularLocation>
        <location evidence="1 10">Cell outer membrane</location>
        <topology evidence="1 10">Multi-pass membrane protein</topology>
    </subcellularLocation>
</comment>
<keyword evidence="5 12" id="KW-0732">Signal</keyword>
<gene>
    <name evidence="15" type="ORF">CK503_05845</name>
</gene>
<reference evidence="15 16" key="1">
    <citation type="submission" date="2017-08" db="EMBL/GenBank/DDBJ databases">
        <title>Aliifodinibius alkalisoli sp. nov., isolated from saline alkaline soil.</title>
        <authorList>
            <person name="Liu D."/>
            <person name="Zhang G."/>
        </authorList>
    </citation>
    <scope>NUCLEOTIDE SEQUENCE [LARGE SCALE GENOMIC DNA]</scope>
    <source>
        <strain evidence="15 16">WN023</strain>
    </source>
</reference>
<keyword evidence="7 10" id="KW-0472">Membrane</keyword>
<evidence type="ECO:0000256" key="11">
    <source>
        <dbReference type="RuleBase" id="RU003357"/>
    </source>
</evidence>
<keyword evidence="2 10" id="KW-0813">Transport</keyword>
<feature type="domain" description="TonB-dependent receptor-like beta-barrel" evidence="13">
    <location>
        <begin position="242"/>
        <end position="734"/>
    </location>
</feature>
<comment type="similarity">
    <text evidence="10 11">Belongs to the TonB-dependent receptor family.</text>
</comment>
<evidence type="ECO:0000256" key="3">
    <source>
        <dbReference type="ARBA" id="ARBA00022452"/>
    </source>
</evidence>
<dbReference type="PROSITE" id="PS52016">
    <property type="entry name" value="TONB_DEPENDENT_REC_3"/>
    <property type="match status" value="1"/>
</dbReference>
<dbReference type="SUPFAM" id="SSF49464">
    <property type="entry name" value="Carboxypeptidase regulatory domain-like"/>
    <property type="match status" value="1"/>
</dbReference>
<accession>A0A2A2GDC2</accession>
<evidence type="ECO:0000256" key="9">
    <source>
        <dbReference type="ARBA" id="ARBA00023237"/>
    </source>
</evidence>
<evidence type="ECO:0000259" key="13">
    <source>
        <dbReference type="Pfam" id="PF00593"/>
    </source>
</evidence>
<dbReference type="PROSITE" id="PS00018">
    <property type="entry name" value="EF_HAND_1"/>
    <property type="match status" value="1"/>
</dbReference>
<feature type="domain" description="TonB-dependent receptor plug" evidence="14">
    <location>
        <begin position="120"/>
        <end position="222"/>
    </location>
</feature>
<dbReference type="Pfam" id="PF07715">
    <property type="entry name" value="Plug"/>
    <property type="match status" value="1"/>
</dbReference>
<dbReference type="InterPro" id="IPR039426">
    <property type="entry name" value="TonB-dep_rcpt-like"/>
</dbReference>
<feature type="signal peptide" evidence="12">
    <location>
        <begin position="1"/>
        <end position="20"/>
    </location>
</feature>
<dbReference type="GO" id="GO:0009279">
    <property type="term" value="C:cell outer membrane"/>
    <property type="evidence" value="ECO:0007669"/>
    <property type="project" value="UniProtKB-SubCell"/>
</dbReference>
<evidence type="ECO:0000256" key="2">
    <source>
        <dbReference type="ARBA" id="ARBA00022448"/>
    </source>
</evidence>
<dbReference type="Pfam" id="PF13715">
    <property type="entry name" value="CarbopepD_reg_2"/>
    <property type="match status" value="1"/>
</dbReference>
<keyword evidence="4 10" id="KW-0812">Transmembrane</keyword>
<dbReference type="EMBL" id="NSKE01000003">
    <property type="protein sequence ID" value="PAU94984.1"/>
    <property type="molecule type" value="Genomic_DNA"/>
</dbReference>
<dbReference type="AlphaFoldDB" id="A0A2A2GDC2"/>
<keyword evidence="3 10" id="KW-1134">Transmembrane beta strand</keyword>
<keyword evidence="8 15" id="KW-0675">Receptor</keyword>
<dbReference type="PANTHER" id="PTHR30069">
    <property type="entry name" value="TONB-DEPENDENT OUTER MEMBRANE RECEPTOR"/>
    <property type="match status" value="1"/>
</dbReference>
<evidence type="ECO:0000256" key="8">
    <source>
        <dbReference type="ARBA" id="ARBA00023170"/>
    </source>
</evidence>
<keyword evidence="9 10" id="KW-0998">Cell outer membrane</keyword>
<proteinExistence type="inferred from homology"/>
<dbReference type="Pfam" id="PF00593">
    <property type="entry name" value="TonB_dep_Rec_b-barrel"/>
    <property type="match status" value="1"/>
</dbReference>
<dbReference type="InterPro" id="IPR012910">
    <property type="entry name" value="Plug_dom"/>
</dbReference>
<name>A0A2A2GDC2_9BACT</name>
<feature type="chain" id="PRO_5012697179" evidence="12">
    <location>
        <begin position="21"/>
        <end position="758"/>
    </location>
</feature>
<dbReference type="InterPro" id="IPR018247">
    <property type="entry name" value="EF_Hand_1_Ca_BS"/>
</dbReference>
<evidence type="ECO:0000256" key="4">
    <source>
        <dbReference type="ARBA" id="ARBA00022692"/>
    </source>
</evidence>
<dbReference type="InterPro" id="IPR008969">
    <property type="entry name" value="CarboxyPept-like_regulatory"/>
</dbReference>
<dbReference type="InterPro" id="IPR000531">
    <property type="entry name" value="Beta-barrel_TonB"/>
</dbReference>
<dbReference type="InterPro" id="IPR036942">
    <property type="entry name" value="Beta-barrel_TonB_sf"/>
</dbReference>
<evidence type="ECO:0000256" key="7">
    <source>
        <dbReference type="ARBA" id="ARBA00023136"/>
    </source>
</evidence>
<dbReference type="Proteomes" id="UP000218831">
    <property type="component" value="Unassembled WGS sequence"/>
</dbReference>
<keyword evidence="16" id="KW-1185">Reference proteome</keyword>
<evidence type="ECO:0000256" key="6">
    <source>
        <dbReference type="ARBA" id="ARBA00023077"/>
    </source>
</evidence>
<dbReference type="GO" id="GO:0044718">
    <property type="term" value="P:siderophore transmembrane transport"/>
    <property type="evidence" value="ECO:0007669"/>
    <property type="project" value="TreeGrafter"/>
</dbReference>
<dbReference type="SUPFAM" id="SSF56935">
    <property type="entry name" value="Porins"/>
    <property type="match status" value="1"/>
</dbReference>
<dbReference type="GO" id="GO:0015344">
    <property type="term" value="F:siderophore uptake transmembrane transporter activity"/>
    <property type="evidence" value="ECO:0007669"/>
    <property type="project" value="TreeGrafter"/>
</dbReference>
<dbReference type="Gene3D" id="2.60.40.1120">
    <property type="entry name" value="Carboxypeptidase-like, regulatory domain"/>
    <property type="match status" value="1"/>
</dbReference>
<evidence type="ECO:0000259" key="14">
    <source>
        <dbReference type="Pfam" id="PF07715"/>
    </source>
</evidence>
<dbReference type="CDD" id="cd01347">
    <property type="entry name" value="ligand_gated_channel"/>
    <property type="match status" value="1"/>
</dbReference>
<dbReference type="Gene3D" id="2.40.170.20">
    <property type="entry name" value="TonB-dependent receptor, beta-barrel domain"/>
    <property type="match status" value="1"/>
</dbReference>
<dbReference type="PANTHER" id="PTHR30069:SF29">
    <property type="entry name" value="HEMOGLOBIN AND HEMOGLOBIN-HAPTOGLOBIN-BINDING PROTEIN 1-RELATED"/>
    <property type="match status" value="1"/>
</dbReference>
<evidence type="ECO:0000313" key="16">
    <source>
        <dbReference type="Proteomes" id="UP000218831"/>
    </source>
</evidence>
<dbReference type="RefSeq" id="WP_095605851.1">
    <property type="nucleotide sequence ID" value="NZ_NSKE01000003.1"/>
</dbReference>
<protein>
    <submittedName>
        <fullName evidence="15">Colicin I receptor</fullName>
    </submittedName>
</protein>
<keyword evidence="6 11" id="KW-0798">TonB box</keyword>
<sequence>MYPQFFFSVLFVLITFQANAQFIDGTVADQDGTPLENTHIQVKGQDLTTVSDSEGKFRLPISKLEKQNVVLIVSRIGYNTKSVDVDVEKAQDQSLTIALVKAVYESENIVVTATRTRRDIEEVGIPVSVVSDEEISRSGSMRLSDVLSEQTGMQIVNDHGTGIQVQGFDPDYTRIMIDGNPVIGRTAGTLDLSRISVRNVKQIEIVKGPSSALWGSDALAGVINVITQQSNDPFAAGLTTRYGTNSTLDLNGNVSYNTDSWNNNFSLNRNSSGGYSLNPESVSQTVPEYENYTFRYRTSLDLNDQLALEANVRYFNEMQQNQSSITEENGSARRLNSDQFREDFMATPSISYTPFDRLNIDLSWMSSFYKTDSELTFAGTGERYEQSVFNQYYNKPELQAGYRWDNKHHSILGAGFIFEELEAERYPSQPGFTTTFLFTQHSWTPGSNFELTGGLRFDGHSEYSSQISPKISSRYRPAEWIQFRASAGRGFKAPEFRQLFLDFTNATAGYSVYGSSTVVEGIQRQKEEGNISQILIPIEDLEEIKAESSWAVNFGFDVDPVEQVRVRFNLFHNDVSDLIETAPIAQKTNGQSVYTYFNLDEVYTQGAEVELRYQFRDNLTGSIGYQLLDARQRIERERTVQDDQGEVVQRTDVSYEPMFNRSRHSGNVKLFYDHKSGWGFNIRGTLRGQYGLYDSNGNGFVDSNEYEPGYTTWDLAVSREIVNKITFQAGADNILDYTDSNQSSLSGRLWYGQVAVDF</sequence>
<dbReference type="Gene3D" id="2.170.130.10">
    <property type="entry name" value="TonB-dependent receptor, plug domain"/>
    <property type="match status" value="1"/>
</dbReference>
<evidence type="ECO:0000256" key="1">
    <source>
        <dbReference type="ARBA" id="ARBA00004571"/>
    </source>
</evidence>
<dbReference type="OrthoDB" id="9764669at2"/>
<organism evidence="15 16">
    <name type="scientific">Fodinibius salipaludis</name>
    <dbReference type="NCBI Taxonomy" id="2032627"/>
    <lineage>
        <taxon>Bacteria</taxon>
        <taxon>Pseudomonadati</taxon>
        <taxon>Balneolota</taxon>
        <taxon>Balneolia</taxon>
        <taxon>Balneolales</taxon>
        <taxon>Balneolaceae</taxon>
        <taxon>Fodinibius</taxon>
    </lineage>
</organism>
<evidence type="ECO:0000256" key="12">
    <source>
        <dbReference type="SAM" id="SignalP"/>
    </source>
</evidence>
<comment type="caution">
    <text evidence="15">The sequence shown here is derived from an EMBL/GenBank/DDBJ whole genome shotgun (WGS) entry which is preliminary data.</text>
</comment>
<evidence type="ECO:0000256" key="5">
    <source>
        <dbReference type="ARBA" id="ARBA00022729"/>
    </source>
</evidence>